<organism evidence="7 8">
    <name type="scientific">Metabacillus arenae</name>
    <dbReference type="NCBI Taxonomy" id="2771434"/>
    <lineage>
        <taxon>Bacteria</taxon>
        <taxon>Bacillati</taxon>
        <taxon>Bacillota</taxon>
        <taxon>Bacilli</taxon>
        <taxon>Bacillales</taxon>
        <taxon>Bacillaceae</taxon>
        <taxon>Metabacillus</taxon>
    </lineage>
</organism>
<dbReference type="Gene3D" id="3.50.50.60">
    <property type="entry name" value="FAD/NAD(P)-binding domain"/>
    <property type="match status" value="2"/>
</dbReference>
<dbReference type="Proteomes" id="UP000626844">
    <property type="component" value="Unassembled WGS sequence"/>
</dbReference>
<dbReference type="RefSeq" id="WP_191159781.1">
    <property type="nucleotide sequence ID" value="NZ_JACXAI010000024.1"/>
</dbReference>
<evidence type="ECO:0000313" key="8">
    <source>
        <dbReference type="Proteomes" id="UP000626844"/>
    </source>
</evidence>
<keyword evidence="8" id="KW-1185">Reference proteome</keyword>
<keyword evidence="3" id="KW-0285">Flavoprotein</keyword>
<sequence>MRIYIADINDTLRTIAKKFNFSIETLLSLNPNITNPDHEVAGVQICLPPDSHRSPPFSDIPNCANPFLYPFEYYLDQWIPLTSIEEMASKEYDFIIAGTGFGGGAVLWRLCEKWRNTGKRIAVIEAGDLVLPTNMNNIPTLNGDRNMRFFTNPKRWRTISTVNSISLDESTPLKSSPYYFNEFFGLGGRSLFWGAVTPRMHPIDIAQWPVSLKEMNRYYTISEQMMNVSTEYVKNSTFSEILLNRLLNNGFPETSLLPIAADTQPTQFGNVHSNVFFSSLEFFAWALSLSSFDLAVRARVAKVLTDQGKTVGVEVMSRDKKKYHIKGKNVVLSASTFETPRILLYSGIPGKAIGHYFTTHSRVEGMVNFLTADFPEILGTAGVLIPRTTEREYQIQIGYNAYLYELIPRAMQEDVWFGASGVIESRYENYVSLNPDKVDDYGIPELEIQFSYSLKDKEVIQQMIEGIKSASVAAQGLLRSLCLGDPGLVYHDMGTCRMGIDPATSATNPDGQIHGIQGLYVADNSVIPTSGAANNTLTTVALATRTADKIMKHF</sequence>
<dbReference type="PANTHER" id="PTHR42784:SF1">
    <property type="entry name" value="PYRANOSE 2-OXIDASE"/>
    <property type="match status" value="1"/>
</dbReference>
<dbReference type="PANTHER" id="PTHR42784">
    <property type="entry name" value="PYRANOSE 2-OXIDASE"/>
    <property type="match status" value="1"/>
</dbReference>
<reference evidence="7" key="1">
    <citation type="submission" date="2020-09" db="EMBL/GenBank/DDBJ databases">
        <title>A novel bacterium of genus Bacillus, isolated from South China Sea.</title>
        <authorList>
            <person name="Huang H."/>
            <person name="Mo K."/>
            <person name="Hu Y."/>
        </authorList>
    </citation>
    <scope>NUCLEOTIDE SEQUENCE</scope>
    <source>
        <strain evidence="7">IB182487</strain>
    </source>
</reference>
<dbReference type="GO" id="GO:0016614">
    <property type="term" value="F:oxidoreductase activity, acting on CH-OH group of donors"/>
    <property type="evidence" value="ECO:0007669"/>
    <property type="project" value="InterPro"/>
</dbReference>
<comment type="similarity">
    <text evidence="2">Belongs to the GMC oxidoreductase family.</text>
</comment>
<gene>
    <name evidence="7" type="ORF">IC621_17445</name>
</gene>
<dbReference type="InterPro" id="IPR051473">
    <property type="entry name" value="P2Ox-like"/>
</dbReference>
<dbReference type="SUPFAM" id="SSF54106">
    <property type="entry name" value="LysM domain"/>
    <property type="match status" value="1"/>
</dbReference>
<protein>
    <submittedName>
        <fullName evidence="7">GMC family oxidoreductase N-terminal domain-containing protein</fullName>
    </submittedName>
</protein>
<dbReference type="PROSITE" id="PS51782">
    <property type="entry name" value="LYSM"/>
    <property type="match status" value="1"/>
</dbReference>
<dbReference type="InterPro" id="IPR018392">
    <property type="entry name" value="LysM"/>
</dbReference>
<accession>A0A926NIK8</accession>
<dbReference type="Pfam" id="PF00732">
    <property type="entry name" value="GMC_oxred_N"/>
    <property type="match status" value="1"/>
</dbReference>
<dbReference type="Pfam" id="PF01476">
    <property type="entry name" value="LysM"/>
    <property type="match status" value="1"/>
</dbReference>
<dbReference type="InterPro" id="IPR036188">
    <property type="entry name" value="FAD/NAD-bd_sf"/>
</dbReference>
<evidence type="ECO:0000256" key="4">
    <source>
        <dbReference type="ARBA" id="ARBA00022827"/>
    </source>
</evidence>
<name>A0A926NIK8_9BACI</name>
<evidence type="ECO:0000256" key="3">
    <source>
        <dbReference type="ARBA" id="ARBA00022630"/>
    </source>
</evidence>
<dbReference type="SUPFAM" id="SSF51905">
    <property type="entry name" value="FAD/NAD(P)-binding domain"/>
    <property type="match status" value="1"/>
</dbReference>
<comment type="cofactor">
    <cofactor evidence="1">
        <name>FAD</name>
        <dbReference type="ChEBI" id="CHEBI:57692"/>
    </cofactor>
</comment>
<dbReference type="EMBL" id="JACXAI010000024">
    <property type="protein sequence ID" value="MBD1382016.1"/>
    <property type="molecule type" value="Genomic_DNA"/>
</dbReference>
<dbReference type="InterPro" id="IPR000172">
    <property type="entry name" value="GMC_OxRdtase_N"/>
</dbReference>
<proteinExistence type="inferred from homology"/>
<evidence type="ECO:0000256" key="1">
    <source>
        <dbReference type="ARBA" id="ARBA00001974"/>
    </source>
</evidence>
<keyword evidence="5" id="KW-0560">Oxidoreductase</keyword>
<evidence type="ECO:0000256" key="2">
    <source>
        <dbReference type="ARBA" id="ARBA00010790"/>
    </source>
</evidence>
<keyword evidence="4" id="KW-0274">FAD</keyword>
<feature type="domain" description="LysM" evidence="6">
    <location>
        <begin position="2"/>
        <end position="47"/>
    </location>
</feature>
<dbReference type="InterPro" id="IPR007867">
    <property type="entry name" value="GMC_OxRtase_C"/>
</dbReference>
<dbReference type="InterPro" id="IPR036779">
    <property type="entry name" value="LysM_dom_sf"/>
</dbReference>
<comment type="caution">
    <text evidence="7">The sequence shown here is derived from an EMBL/GenBank/DDBJ whole genome shotgun (WGS) entry which is preliminary data.</text>
</comment>
<evidence type="ECO:0000313" key="7">
    <source>
        <dbReference type="EMBL" id="MBD1382016.1"/>
    </source>
</evidence>
<dbReference type="GO" id="GO:0050660">
    <property type="term" value="F:flavin adenine dinucleotide binding"/>
    <property type="evidence" value="ECO:0007669"/>
    <property type="project" value="InterPro"/>
</dbReference>
<dbReference type="CDD" id="cd00118">
    <property type="entry name" value="LysM"/>
    <property type="match status" value="1"/>
</dbReference>
<dbReference type="Pfam" id="PF05199">
    <property type="entry name" value="GMC_oxred_C"/>
    <property type="match status" value="1"/>
</dbReference>
<dbReference type="Gene3D" id="3.10.350.10">
    <property type="entry name" value="LysM domain"/>
    <property type="match status" value="1"/>
</dbReference>
<dbReference type="SUPFAM" id="SSF54373">
    <property type="entry name" value="FAD-linked reductases, C-terminal domain"/>
    <property type="match status" value="1"/>
</dbReference>
<dbReference type="AlphaFoldDB" id="A0A926NIK8"/>
<evidence type="ECO:0000259" key="6">
    <source>
        <dbReference type="PROSITE" id="PS51782"/>
    </source>
</evidence>
<evidence type="ECO:0000256" key="5">
    <source>
        <dbReference type="ARBA" id="ARBA00023002"/>
    </source>
</evidence>